<sequence>MDALELFKQVRKIEIKTRGLSSNIFAGQYHSAFKGRGMAFSEVREYQFGDDVRDIDWNVTARFRRPFVKVFEEERELTVMLLIDVSGSLDFGTAQRTKREMATEMAAILAFSAIQNNDKIGVIFFSDRIEKYIPPKKGRKHILYIIHEMLDFKPESKRTNVAAAIEYLTRVMKRRCIAFVVSDFYADNSFQKELQIANSKHDVVAIQVYDQRAKTLPNVGLMKVMDAETGHEMFIDTASAKLRRAHNEYWTERMNTLRTTFAQSNVDWVSVATNEDYVKALMLLFMQRGQNR</sequence>
<dbReference type="PANTHER" id="PTHR33608:SF6">
    <property type="entry name" value="BLL2464 PROTEIN"/>
    <property type="match status" value="1"/>
</dbReference>
<name>A0A318HW10_9BACT</name>
<dbReference type="RefSeq" id="WP_110370154.1">
    <property type="nucleotide sequence ID" value="NZ_QJJX01000011.1"/>
</dbReference>
<accession>A0A318HW10</accession>
<evidence type="ECO:0000313" key="2">
    <source>
        <dbReference type="EMBL" id="PXX22423.1"/>
    </source>
</evidence>
<gene>
    <name evidence="2" type="ORF">EJ73_01183</name>
</gene>
<comment type="caution">
    <text evidence="2">The sequence shown here is derived from an EMBL/GenBank/DDBJ whole genome shotgun (WGS) entry which is preliminary data.</text>
</comment>
<proteinExistence type="predicted"/>
<dbReference type="EMBL" id="QJJX01000011">
    <property type="protein sequence ID" value="PXX22423.1"/>
    <property type="molecule type" value="Genomic_DNA"/>
</dbReference>
<evidence type="ECO:0000259" key="1">
    <source>
        <dbReference type="SMART" id="SM00327"/>
    </source>
</evidence>
<keyword evidence="3" id="KW-1185">Reference proteome</keyword>
<reference evidence="2 3" key="1">
    <citation type="submission" date="2018-05" db="EMBL/GenBank/DDBJ databases">
        <title>Genomic Encyclopedia of Type Strains, Phase I: the one thousand microbial genomes (KMG-I) project.</title>
        <authorList>
            <person name="Kyrpides N."/>
        </authorList>
    </citation>
    <scope>NUCLEOTIDE SEQUENCE [LARGE SCALE GENOMIC DNA]</scope>
    <source>
        <strain evidence="2 3">DSM 15611</strain>
    </source>
</reference>
<feature type="domain" description="VWFA" evidence="1">
    <location>
        <begin position="76"/>
        <end position="247"/>
    </location>
</feature>
<dbReference type="Proteomes" id="UP000248314">
    <property type="component" value="Unassembled WGS sequence"/>
</dbReference>
<dbReference type="InterPro" id="IPR002035">
    <property type="entry name" value="VWF_A"/>
</dbReference>
<dbReference type="AlphaFoldDB" id="A0A318HW10"/>
<dbReference type="InterPro" id="IPR002881">
    <property type="entry name" value="DUF58"/>
</dbReference>
<dbReference type="STRING" id="1122991.GCA_000613445_01373"/>
<evidence type="ECO:0000313" key="3">
    <source>
        <dbReference type="Proteomes" id="UP000248314"/>
    </source>
</evidence>
<dbReference type="SUPFAM" id="SSF53300">
    <property type="entry name" value="vWA-like"/>
    <property type="match status" value="1"/>
</dbReference>
<organism evidence="2 3">
    <name type="scientific">Hoylesella shahii DSM 15611 = JCM 12083</name>
    <dbReference type="NCBI Taxonomy" id="1122991"/>
    <lineage>
        <taxon>Bacteria</taxon>
        <taxon>Pseudomonadati</taxon>
        <taxon>Bacteroidota</taxon>
        <taxon>Bacteroidia</taxon>
        <taxon>Bacteroidales</taxon>
        <taxon>Prevotellaceae</taxon>
        <taxon>Hoylesella</taxon>
    </lineage>
</organism>
<dbReference type="CDD" id="cd00198">
    <property type="entry name" value="vWFA"/>
    <property type="match status" value="1"/>
</dbReference>
<dbReference type="InterPro" id="IPR036465">
    <property type="entry name" value="vWFA_dom_sf"/>
</dbReference>
<dbReference type="SMART" id="SM00327">
    <property type="entry name" value="VWA"/>
    <property type="match status" value="1"/>
</dbReference>
<dbReference type="PANTHER" id="PTHR33608">
    <property type="entry name" value="BLL2464 PROTEIN"/>
    <property type="match status" value="1"/>
</dbReference>
<dbReference type="Gene3D" id="3.40.50.410">
    <property type="entry name" value="von Willebrand factor, type A domain"/>
    <property type="match status" value="1"/>
</dbReference>
<protein>
    <submittedName>
        <fullName evidence="2">Uncharacterized protein DUF58</fullName>
    </submittedName>
</protein>
<dbReference type="Pfam" id="PF01882">
    <property type="entry name" value="DUF58"/>
    <property type="match status" value="1"/>
</dbReference>